<dbReference type="Proteomes" id="UP001187531">
    <property type="component" value="Unassembled WGS sequence"/>
</dbReference>
<protein>
    <submittedName>
        <fullName evidence="2">Uncharacterized protein</fullName>
    </submittedName>
</protein>
<reference evidence="2" key="1">
    <citation type="submission" date="2023-07" db="EMBL/GenBank/DDBJ databases">
        <title>Chromosome-level genome assembly of Artemia franciscana.</title>
        <authorList>
            <person name="Jo E."/>
        </authorList>
    </citation>
    <scope>NUCLEOTIDE SEQUENCE</scope>
    <source>
        <tissue evidence="2">Whole body</tissue>
    </source>
</reference>
<evidence type="ECO:0000313" key="2">
    <source>
        <dbReference type="EMBL" id="KAK2711785.1"/>
    </source>
</evidence>
<evidence type="ECO:0000256" key="1">
    <source>
        <dbReference type="SAM" id="MobiDB-lite"/>
    </source>
</evidence>
<evidence type="ECO:0000313" key="3">
    <source>
        <dbReference type="Proteomes" id="UP001187531"/>
    </source>
</evidence>
<sequence>MRPARRVHYVDIINMLNGIDSDLSELSDLPNSDDEGEDWTPPKVRNKSDDAELLSESVDKEDAVPNGTVVPGQRCVD</sequence>
<dbReference type="AlphaFoldDB" id="A0AA88HLT0"/>
<keyword evidence="3" id="KW-1185">Reference proteome</keyword>
<name>A0AA88HLT0_ARTSF</name>
<accession>A0AA88HLT0</accession>
<comment type="caution">
    <text evidence="2">The sequence shown here is derived from an EMBL/GenBank/DDBJ whole genome shotgun (WGS) entry which is preliminary data.</text>
</comment>
<feature type="region of interest" description="Disordered" evidence="1">
    <location>
        <begin position="22"/>
        <end position="77"/>
    </location>
</feature>
<proteinExistence type="predicted"/>
<dbReference type="EMBL" id="JAVRJZ010000016">
    <property type="protein sequence ID" value="KAK2711785.1"/>
    <property type="molecule type" value="Genomic_DNA"/>
</dbReference>
<organism evidence="2 3">
    <name type="scientific">Artemia franciscana</name>
    <name type="common">Brine shrimp</name>
    <name type="synonym">Artemia sanfranciscana</name>
    <dbReference type="NCBI Taxonomy" id="6661"/>
    <lineage>
        <taxon>Eukaryota</taxon>
        <taxon>Metazoa</taxon>
        <taxon>Ecdysozoa</taxon>
        <taxon>Arthropoda</taxon>
        <taxon>Crustacea</taxon>
        <taxon>Branchiopoda</taxon>
        <taxon>Anostraca</taxon>
        <taxon>Artemiidae</taxon>
        <taxon>Artemia</taxon>
    </lineage>
</organism>
<gene>
    <name evidence="2" type="ORF">QYM36_012790</name>
</gene>